<name>A0A1W5CVL0_9LECA</name>
<organism evidence="1 2">
    <name type="scientific">Lasallia pustulata</name>
    <dbReference type="NCBI Taxonomy" id="136370"/>
    <lineage>
        <taxon>Eukaryota</taxon>
        <taxon>Fungi</taxon>
        <taxon>Dikarya</taxon>
        <taxon>Ascomycota</taxon>
        <taxon>Pezizomycotina</taxon>
        <taxon>Lecanoromycetes</taxon>
        <taxon>OSLEUM clade</taxon>
        <taxon>Umbilicariomycetidae</taxon>
        <taxon>Umbilicariales</taxon>
        <taxon>Umbilicariaceae</taxon>
        <taxon>Lasallia</taxon>
    </lineage>
</organism>
<dbReference type="EMBL" id="FWEW01000437">
    <property type="protein sequence ID" value="SLM34897.1"/>
    <property type="molecule type" value="Genomic_DNA"/>
</dbReference>
<protein>
    <submittedName>
        <fullName evidence="1">Uncharacterized protein</fullName>
    </submittedName>
</protein>
<dbReference type="Proteomes" id="UP000192927">
    <property type="component" value="Unassembled WGS sequence"/>
</dbReference>
<evidence type="ECO:0000313" key="1">
    <source>
        <dbReference type="EMBL" id="SLM34897.1"/>
    </source>
</evidence>
<dbReference type="AlphaFoldDB" id="A0A1W5CVL0"/>
<reference evidence="2" key="1">
    <citation type="submission" date="2017-03" db="EMBL/GenBank/DDBJ databases">
        <authorList>
            <person name="Sharma R."/>
            <person name="Thines M."/>
        </authorList>
    </citation>
    <scope>NUCLEOTIDE SEQUENCE [LARGE SCALE GENOMIC DNA]</scope>
</reference>
<keyword evidence="2" id="KW-1185">Reference proteome</keyword>
<evidence type="ECO:0000313" key="2">
    <source>
        <dbReference type="Proteomes" id="UP000192927"/>
    </source>
</evidence>
<sequence length="87" mass="9705">MDVESPPLSTILPALDLVMSRPTDTAHSEYGGITKLMHLLLLEAILTPQAKVVYTNLLRKIPSPPGWSRLQSPAFHMGSYRLQEHAR</sequence>
<proteinExistence type="predicted"/>
<accession>A0A1W5CVL0</accession>